<name>X1PW75_9ZZZZ</name>
<proteinExistence type="predicted"/>
<dbReference type="EMBL" id="BARV01025318">
    <property type="protein sequence ID" value="GAI43105.1"/>
    <property type="molecule type" value="Genomic_DNA"/>
</dbReference>
<accession>X1PW75</accession>
<organism evidence="1">
    <name type="scientific">marine sediment metagenome</name>
    <dbReference type="NCBI Taxonomy" id="412755"/>
    <lineage>
        <taxon>unclassified sequences</taxon>
        <taxon>metagenomes</taxon>
        <taxon>ecological metagenomes</taxon>
    </lineage>
</organism>
<protein>
    <submittedName>
        <fullName evidence="1">Uncharacterized protein</fullName>
    </submittedName>
</protein>
<comment type="caution">
    <text evidence="1">The sequence shown here is derived from an EMBL/GenBank/DDBJ whole genome shotgun (WGS) entry which is preliminary data.</text>
</comment>
<reference evidence="1" key="1">
    <citation type="journal article" date="2014" name="Front. Microbiol.">
        <title>High frequency of phylogenetically diverse reductive dehalogenase-homologous genes in deep subseafloor sedimentary metagenomes.</title>
        <authorList>
            <person name="Kawai M."/>
            <person name="Futagami T."/>
            <person name="Toyoda A."/>
            <person name="Takaki Y."/>
            <person name="Nishi S."/>
            <person name="Hori S."/>
            <person name="Arai W."/>
            <person name="Tsubouchi T."/>
            <person name="Morono Y."/>
            <person name="Uchiyama I."/>
            <person name="Ito T."/>
            <person name="Fujiyama A."/>
            <person name="Inagaki F."/>
            <person name="Takami H."/>
        </authorList>
    </citation>
    <scope>NUCLEOTIDE SEQUENCE</scope>
    <source>
        <strain evidence="1">Expedition CK06-06</strain>
    </source>
</reference>
<evidence type="ECO:0000313" key="1">
    <source>
        <dbReference type="EMBL" id="GAI43105.1"/>
    </source>
</evidence>
<gene>
    <name evidence="1" type="ORF">S06H3_41141</name>
</gene>
<dbReference type="AlphaFoldDB" id="X1PW75"/>
<sequence length="61" mass="7037">MDLIQMPPKLAELNTDETTTLGLRLMRCFLTLRDRRHRAQLLALAERLVKEEETALVESAD</sequence>